<feature type="transmembrane region" description="Helical" evidence="1">
    <location>
        <begin position="62"/>
        <end position="84"/>
    </location>
</feature>
<accession>A0AAQ3MBY9</accession>
<keyword evidence="1" id="KW-0812">Transmembrane</keyword>
<feature type="transmembrane region" description="Helical" evidence="1">
    <location>
        <begin position="91"/>
        <end position="114"/>
    </location>
</feature>
<feature type="transmembrane region" description="Helical" evidence="1">
    <location>
        <begin position="9"/>
        <end position="30"/>
    </location>
</feature>
<evidence type="ECO:0000256" key="1">
    <source>
        <dbReference type="SAM" id="Phobius"/>
    </source>
</evidence>
<dbReference type="EMBL" id="CP138586">
    <property type="protein sequence ID" value="WPH02117.1"/>
    <property type="molecule type" value="Genomic_DNA"/>
</dbReference>
<protein>
    <submittedName>
        <fullName evidence="2">Uncharacterized protein</fullName>
    </submittedName>
</protein>
<evidence type="ECO:0000313" key="3">
    <source>
        <dbReference type="Proteomes" id="UP001303373"/>
    </source>
</evidence>
<keyword evidence="1" id="KW-0472">Membrane</keyword>
<keyword evidence="3" id="KW-1185">Reference proteome</keyword>
<organism evidence="2 3">
    <name type="scientific">Acrodontium crateriforme</name>
    <dbReference type="NCBI Taxonomy" id="150365"/>
    <lineage>
        <taxon>Eukaryota</taxon>
        <taxon>Fungi</taxon>
        <taxon>Dikarya</taxon>
        <taxon>Ascomycota</taxon>
        <taxon>Pezizomycotina</taxon>
        <taxon>Dothideomycetes</taxon>
        <taxon>Dothideomycetidae</taxon>
        <taxon>Mycosphaerellales</taxon>
        <taxon>Teratosphaeriaceae</taxon>
        <taxon>Acrodontium</taxon>
    </lineage>
</organism>
<keyword evidence="1" id="KW-1133">Transmembrane helix</keyword>
<sequence length="148" mass="16192">MDSIWHPGILVSFWTIETLWLLALLAFAIFETIQSHASGTGSLLDGPENVLLVDTGRRFSTAIVYIVLGVVALALDLSGFILFVKVRLSPCVYLTITTVKFVFFSAVVTYQGLWGNGFDLLYVIFVTPILLVVLAQVVYGGFVRVASS</sequence>
<reference evidence="2 3" key="1">
    <citation type="submission" date="2023-11" db="EMBL/GenBank/DDBJ databases">
        <title>An acidophilic fungus is an integral part of prey digestion in a carnivorous sundew plant.</title>
        <authorList>
            <person name="Tsai I.J."/>
        </authorList>
    </citation>
    <scope>NUCLEOTIDE SEQUENCE [LARGE SCALE GENOMIC DNA]</scope>
    <source>
        <strain evidence="2">169a</strain>
    </source>
</reference>
<evidence type="ECO:0000313" key="2">
    <source>
        <dbReference type="EMBL" id="WPH02117.1"/>
    </source>
</evidence>
<dbReference type="Proteomes" id="UP001303373">
    <property type="component" value="Chromosome 7"/>
</dbReference>
<gene>
    <name evidence="2" type="ORF">R9X50_00497200</name>
</gene>
<feature type="transmembrane region" description="Helical" evidence="1">
    <location>
        <begin position="120"/>
        <end position="142"/>
    </location>
</feature>
<proteinExistence type="predicted"/>
<name>A0AAQ3MBY9_9PEZI</name>
<dbReference type="AlphaFoldDB" id="A0AAQ3MBY9"/>